<name>A0A212KFH4_9DELT</name>
<organism evidence="3">
    <name type="scientific">uncultured delta proteobacterium</name>
    <dbReference type="NCBI Taxonomy" id="34034"/>
    <lineage>
        <taxon>Bacteria</taxon>
        <taxon>Deltaproteobacteria</taxon>
        <taxon>environmental samples</taxon>
    </lineage>
</organism>
<accession>A0A212KFH4</accession>
<dbReference type="EMBL" id="FLUQ01000006">
    <property type="protein sequence ID" value="SBW10494.1"/>
    <property type="molecule type" value="Genomic_DNA"/>
</dbReference>
<dbReference type="AlphaFoldDB" id="A0A212KFH4"/>
<dbReference type="PANTHER" id="PTHR33755">
    <property type="entry name" value="TOXIN PARE1-RELATED"/>
    <property type="match status" value="1"/>
</dbReference>
<protein>
    <submittedName>
        <fullName evidence="3">Putative toxin Y4kP</fullName>
    </submittedName>
</protein>
<comment type="similarity">
    <text evidence="1">Belongs to the RelE toxin family.</text>
</comment>
<dbReference type="PANTHER" id="PTHR33755:SF6">
    <property type="entry name" value="PLASMID STABILIZATION SYSTEM PROTEIN"/>
    <property type="match status" value="1"/>
</dbReference>
<gene>
    <name evidence="3" type="ORF">KL86DPRO_60182</name>
</gene>
<dbReference type="Pfam" id="PF05016">
    <property type="entry name" value="ParE_toxin"/>
    <property type="match status" value="1"/>
</dbReference>
<dbReference type="InterPro" id="IPR035093">
    <property type="entry name" value="RelE/ParE_toxin_dom_sf"/>
</dbReference>
<proteinExistence type="inferred from homology"/>
<reference evidence="3" key="1">
    <citation type="submission" date="2016-04" db="EMBL/GenBank/DDBJ databases">
        <authorList>
            <person name="Evans L.H."/>
            <person name="Alamgir A."/>
            <person name="Owens N."/>
            <person name="Weber N.D."/>
            <person name="Virtaneva K."/>
            <person name="Barbian K."/>
            <person name="Babar A."/>
            <person name="Rosenke K."/>
        </authorList>
    </citation>
    <scope>NUCLEOTIDE SEQUENCE</scope>
    <source>
        <strain evidence="3">86</strain>
    </source>
</reference>
<keyword evidence="2" id="KW-1277">Toxin-antitoxin system</keyword>
<evidence type="ECO:0000256" key="2">
    <source>
        <dbReference type="ARBA" id="ARBA00022649"/>
    </source>
</evidence>
<evidence type="ECO:0000256" key="1">
    <source>
        <dbReference type="ARBA" id="ARBA00006226"/>
    </source>
</evidence>
<dbReference type="InterPro" id="IPR007712">
    <property type="entry name" value="RelE/ParE_toxin"/>
</dbReference>
<sequence length="111" mass="12637">MPSGASMPNSPRFRIQWLRIALKDLGAIGKYLQREAGTEIAEGVVATLWEHAQSLRTTPERARPGRVPDTRELVLTDYPYFIAFRVRKNAVQILRVLHTSRQYPSSTEKSD</sequence>
<dbReference type="InterPro" id="IPR051803">
    <property type="entry name" value="TA_system_RelE-like_toxin"/>
</dbReference>
<dbReference type="Gene3D" id="3.30.2310.20">
    <property type="entry name" value="RelE-like"/>
    <property type="match status" value="1"/>
</dbReference>
<evidence type="ECO:0000313" key="3">
    <source>
        <dbReference type="EMBL" id="SBW10494.1"/>
    </source>
</evidence>